<evidence type="ECO:0000313" key="1">
    <source>
        <dbReference type="EMBL" id="KKM72098.1"/>
    </source>
</evidence>
<gene>
    <name evidence="1" type="ORF">LCGC14_1423990</name>
</gene>
<reference evidence="1" key="1">
    <citation type="journal article" date="2015" name="Nature">
        <title>Complex archaea that bridge the gap between prokaryotes and eukaryotes.</title>
        <authorList>
            <person name="Spang A."/>
            <person name="Saw J.H."/>
            <person name="Jorgensen S.L."/>
            <person name="Zaremba-Niedzwiedzka K."/>
            <person name="Martijn J."/>
            <person name="Lind A.E."/>
            <person name="van Eijk R."/>
            <person name="Schleper C."/>
            <person name="Guy L."/>
            <person name="Ettema T.J."/>
        </authorList>
    </citation>
    <scope>NUCLEOTIDE SEQUENCE</scope>
</reference>
<protein>
    <submittedName>
        <fullName evidence="1">Uncharacterized protein</fullName>
    </submittedName>
</protein>
<comment type="caution">
    <text evidence="1">The sequence shown here is derived from an EMBL/GenBank/DDBJ whole genome shotgun (WGS) entry which is preliminary data.</text>
</comment>
<sequence length="197" mass="22634">MEIRELPQQDDRVETGPVRFGDDWAGLFIRGDDAFGLALQIVGALNGNPLYKPNDVLRRLGRKLLTCCEHESVRKDLTRNLLAEIHRPQARSQGMSMFDRLKFEEQPSGMPIVEEWQTKTFPFPYLETYIVNKHGRLIFIKHTYDDGEIIHTEDEDMNYHGLVHIGGKIVGGGEKEYADYILKFTDGVFVGHQSDKR</sequence>
<proteinExistence type="predicted"/>
<dbReference type="AlphaFoldDB" id="A0A0F9JQZ9"/>
<organism evidence="1">
    <name type="scientific">marine sediment metagenome</name>
    <dbReference type="NCBI Taxonomy" id="412755"/>
    <lineage>
        <taxon>unclassified sequences</taxon>
        <taxon>metagenomes</taxon>
        <taxon>ecological metagenomes</taxon>
    </lineage>
</organism>
<accession>A0A0F9JQZ9</accession>
<dbReference type="EMBL" id="LAZR01009529">
    <property type="protein sequence ID" value="KKM72098.1"/>
    <property type="molecule type" value="Genomic_DNA"/>
</dbReference>
<name>A0A0F9JQZ9_9ZZZZ</name>